<organism evidence="2 3">
    <name type="scientific">Phialophora macrospora</name>
    <dbReference type="NCBI Taxonomy" id="1851006"/>
    <lineage>
        <taxon>Eukaryota</taxon>
        <taxon>Fungi</taxon>
        <taxon>Dikarya</taxon>
        <taxon>Ascomycota</taxon>
        <taxon>Pezizomycotina</taxon>
        <taxon>Eurotiomycetes</taxon>
        <taxon>Chaetothyriomycetidae</taxon>
        <taxon>Chaetothyriales</taxon>
        <taxon>Herpotrichiellaceae</taxon>
        <taxon>Phialophora</taxon>
    </lineage>
</organism>
<evidence type="ECO:0000256" key="1">
    <source>
        <dbReference type="SAM" id="MobiDB-lite"/>
    </source>
</evidence>
<feature type="compositionally biased region" description="Low complexity" evidence="1">
    <location>
        <begin position="162"/>
        <end position="174"/>
    </location>
</feature>
<name>A0A0D2FVU0_9EURO</name>
<feature type="compositionally biased region" description="Polar residues" evidence="1">
    <location>
        <begin position="342"/>
        <end position="351"/>
    </location>
</feature>
<dbReference type="Proteomes" id="UP000054266">
    <property type="component" value="Unassembled WGS sequence"/>
</dbReference>
<evidence type="ECO:0000313" key="2">
    <source>
        <dbReference type="EMBL" id="KIW64114.1"/>
    </source>
</evidence>
<feature type="compositionally biased region" description="Polar residues" evidence="1">
    <location>
        <begin position="245"/>
        <end position="260"/>
    </location>
</feature>
<feature type="region of interest" description="Disordered" evidence="1">
    <location>
        <begin position="436"/>
        <end position="461"/>
    </location>
</feature>
<gene>
    <name evidence="2" type="ORF">PV04_09070</name>
</gene>
<feature type="compositionally biased region" description="Polar residues" evidence="1">
    <location>
        <begin position="214"/>
        <end position="223"/>
    </location>
</feature>
<protein>
    <submittedName>
        <fullName evidence="2">Uncharacterized protein</fullName>
    </submittedName>
</protein>
<feature type="compositionally biased region" description="Low complexity" evidence="1">
    <location>
        <begin position="358"/>
        <end position="372"/>
    </location>
</feature>
<feature type="compositionally biased region" description="Low complexity" evidence="1">
    <location>
        <begin position="184"/>
        <end position="195"/>
    </location>
</feature>
<dbReference type="EMBL" id="KN846961">
    <property type="protein sequence ID" value="KIW64114.1"/>
    <property type="molecule type" value="Genomic_DNA"/>
</dbReference>
<dbReference type="HOGENOM" id="CLU_015531_0_0_1"/>
<sequence>MDVMSVELCVQAVTDAYRDAAKLVQRLRDKQQKSEEFILPEQLTKDFEDSLSLGSAAVRSQYDRDVRRFGETYARGDAVAREQMKDILIHLQQDVISHLREVFMDEAALNLHMLKETSDDCQVNATVCLGQLYQRMSTATAAMKQMSRPYADEPDKVQLPGSLAYSSSRSTHSSFGGRPYDLQSTGSYTTYSSRTAIGHDHKASGGLTPHRRISMNSTHSYSSEAPKIRTPGEDNVPALPFPIQRQVSPGQAMADSTNQYYRPEEHMHPPSAGPPPYQQDLVRPVYTTDDKGQKFPQDSSFYQPTPMDVHQYVPQSPPLQPSPRLVSEMNNSGPTPLAQPQELDTGSSADQQAEEKGSTTPSLPLQSPPLSQRQAVPLNPDYPTLEFVATTTSRGRPPPPSIPTIPEHQYQQLLQHLPPQLQQQVQQSMPVPYQHQQAVPAQRALNSPVSRPQTSSAESETLPAPMDHLLHQRVPPIPSAPRPLSIRSTSSTGSKIASFAIRKGLPPGIADAIHKPSPSSLEAQFKGQPRYVKPNPLDLGNGREGSQVASTTSPIAQQIDSMLEGMTAGSTSASVSTTDNRSLEAKMRVSGVPIVSPELQISRSQLNIPSESNLAGFCKGAVRQQLGARKKGFTLEHKRGPRGHEYFWRCSKCNFEGPAAVSKALPSGGRGSAKVEKTLDPTVRRSAGGIKYRWNFLAKCHVSKKLTIGDALNSGDVFACYFCCAEGAAKGWLDNGVTAQLANLGVFGEKKATAVNVTPTFYGLDAFLAHLETHRLPNHTPGLIVANEMNCIVGRVAHEHEDFDLNLPP</sequence>
<feature type="compositionally biased region" description="Polar residues" evidence="1">
    <location>
        <begin position="436"/>
        <end position="459"/>
    </location>
</feature>
<proteinExistence type="predicted"/>
<evidence type="ECO:0000313" key="3">
    <source>
        <dbReference type="Proteomes" id="UP000054266"/>
    </source>
</evidence>
<reference evidence="2 3" key="1">
    <citation type="submission" date="2015-01" db="EMBL/GenBank/DDBJ databases">
        <title>The Genome Sequence of Capronia semiimmersa CBS27337.</title>
        <authorList>
            <consortium name="The Broad Institute Genomics Platform"/>
            <person name="Cuomo C."/>
            <person name="de Hoog S."/>
            <person name="Gorbushina A."/>
            <person name="Stielow B."/>
            <person name="Teixiera M."/>
            <person name="Abouelleil A."/>
            <person name="Chapman S.B."/>
            <person name="Priest M."/>
            <person name="Young S.K."/>
            <person name="Wortman J."/>
            <person name="Nusbaum C."/>
            <person name="Birren B."/>
        </authorList>
    </citation>
    <scope>NUCLEOTIDE SEQUENCE [LARGE SCALE GENOMIC DNA]</scope>
    <source>
        <strain evidence="2 3">CBS 27337</strain>
    </source>
</reference>
<keyword evidence="3" id="KW-1185">Reference proteome</keyword>
<feature type="region of interest" description="Disordered" evidence="1">
    <location>
        <begin position="146"/>
        <end position="379"/>
    </location>
</feature>
<dbReference type="AlphaFoldDB" id="A0A0D2FVU0"/>
<dbReference type="STRING" id="5601.A0A0D2FVU0"/>
<accession>A0A0D2FVU0</accession>